<evidence type="ECO:0000313" key="2">
    <source>
        <dbReference type="EMBL" id="VEN43153.1"/>
    </source>
</evidence>
<dbReference type="OrthoDB" id="6500857at2759"/>
<evidence type="ECO:0000313" key="3">
    <source>
        <dbReference type="Proteomes" id="UP000410492"/>
    </source>
</evidence>
<sequence>MITSSFHVSPDDSFKNGYFSHLASLLNGREKIVCLLIDEIYVKAGLQYKSNNITGYASNNSNQLAKTVMAFMISSAFGHFKEVIGLVPVYNITGIDLKQYVLDAVNSVQNYGFKVLCIIADNSRLNQNAFNQLSHQFYIENPKFVNEKIFILFDFVHIFKNIRNNWLNQKEVEKAFIFPDFNDYSIELKASFLDLRDLYKLEINKTTKRAFKLNEKSLYPNNLERQNVTLVDNIFHESTIAALQSCSIFGGTASFLQIIRNWWSVVNVKSNFKGQIKRNVLATPILSVSEDKLNFLKKFVEWLDAWHQSPTSKGLTQDTYNALKRSTLVLIEIIKYSFPKFDIDYILPGKFQTDNLEKRFSRYRNLSGCNYNVSVKQIYESEKKIRIQNLIKVGNMNDFKSINFDEQDHMDIENNVIDFSFVLRTNYLETYSLDKSVQTYICGYAAHSIQNNKNIACEECKQIVIKSKGESVEDDYFDYMQRGGLCIATDQIEFIYYHLCAIFEYIVNEPETLSKFLKKQNHKYLLASLALESLENDRFFIDFSVCPECGTSARKIYLIVALIFSNIVLHNFCKNKNNDVSTSKKRKMLTLQN</sequence>
<proteinExistence type="predicted"/>
<evidence type="ECO:0000259" key="1">
    <source>
        <dbReference type="Pfam" id="PF21787"/>
    </source>
</evidence>
<protein>
    <recommendedName>
        <fullName evidence="1">Transposable element P transposase-like RNase H domain-containing protein</fullName>
    </recommendedName>
</protein>
<gene>
    <name evidence="2" type="ORF">CALMAC_LOCUS6387</name>
</gene>
<dbReference type="Pfam" id="PF21787">
    <property type="entry name" value="TNP-like_RNaseH_N"/>
    <property type="match status" value="1"/>
</dbReference>
<reference evidence="2 3" key="1">
    <citation type="submission" date="2019-01" db="EMBL/GenBank/DDBJ databases">
        <authorList>
            <person name="Sayadi A."/>
        </authorList>
    </citation>
    <scope>NUCLEOTIDE SEQUENCE [LARGE SCALE GENOMIC DNA]</scope>
</reference>
<dbReference type="InterPro" id="IPR048365">
    <property type="entry name" value="TNP-like_RNaseH_N"/>
</dbReference>
<dbReference type="AlphaFoldDB" id="A0A653C5W9"/>
<organism evidence="2 3">
    <name type="scientific">Callosobruchus maculatus</name>
    <name type="common">Southern cowpea weevil</name>
    <name type="synonym">Pulse bruchid</name>
    <dbReference type="NCBI Taxonomy" id="64391"/>
    <lineage>
        <taxon>Eukaryota</taxon>
        <taxon>Metazoa</taxon>
        <taxon>Ecdysozoa</taxon>
        <taxon>Arthropoda</taxon>
        <taxon>Hexapoda</taxon>
        <taxon>Insecta</taxon>
        <taxon>Pterygota</taxon>
        <taxon>Neoptera</taxon>
        <taxon>Endopterygota</taxon>
        <taxon>Coleoptera</taxon>
        <taxon>Polyphaga</taxon>
        <taxon>Cucujiformia</taxon>
        <taxon>Chrysomeloidea</taxon>
        <taxon>Chrysomelidae</taxon>
        <taxon>Bruchinae</taxon>
        <taxon>Bruchini</taxon>
        <taxon>Callosobruchus</taxon>
    </lineage>
</organism>
<keyword evidence="3" id="KW-1185">Reference proteome</keyword>
<dbReference type="EMBL" id="CAACVG010007007">
    <property type="protein sequence ID" value="VEN43153.1"/>
    <property type="molecule type" value="Genomic_DNA"/>
</dbReference>
<name>A0A653C5W9_CALMS</name>
<feature type="domain" description="Transposable element P transposase-like RNase H" evidence="1">
    <location>
        <begin position="20"/>
        <end position="133"/>
    </location>
</feature>
<accession>A0A653C5W9</accession>
<dbReference type="Proteomes" id="UP000410492">
    <property type="component" value="Unassembled WGS sequence"/>
</dbReference>